<evidence type="ECO:0000256" key="1">
    <source>
        <dbReference type="ARBA" id="ARBA00023015"/>
    </source>
</evidence>
<evidence type="ECO:0000313" key="6">
    <source>
        <dbReference type="Proteomes" id="UP000656077"/>
    </source>
</evidence>
<dbReference type="PRINTS" id="PR00032">
    <property type="entry name" value="HTHARAC"/>
</dbReference>
<dbReference type="InterPro" id="IPR003313">
    <property type="entry name" value="AraC-bd"/>
</dbReference>
<dbReference type="Pfam" id="PF12833">
    <property type="entry name" value="HTH_18"/>
    <property type="match status" value="1"/>
</dbReference>
<dbReference type="SUPFAM" id="SSF51182">
    <property type="entry name" value="RmlC-like cupins"/>
    <property type="match status" value="1"/>
</dbReference>
<dbReference type="InterPro" id="IPR020449">
    <property type="entry name" value="Tscrpt_reg_AraC-type_HTH"/>
</dbReference>
<evidence type="ECO:0000256" key="3">
    <source>
        <dbReference type="ARBA" id="ARBA00023163"/>
    </source>
</evidence>
<comment type="caution">
    <text evidence="5">The sequence shown here is derived from an EMBL/GenBank/DDBJ whole genome shotgun (WGS) entry which is preliminary data.</text>
</comment>
<keyword evidence="1" id="KW-0805">Transcription regulation</keyword>
<evidence type="ECO:0000256" key="2">
    <source>
        <dbReference type="ARBA" id="ARBA00023125"/>
    </source>
</evidence>
<dbReference type="GO" id="GO:0003700">
    <property type="term" value="F:DNA-binding transcription factor activity"/>
    <property type="evidence" value="ECO:0007669"/>
    <property type="project" value="InterPro"/>
</dbReference>
<accession>A0A964W2P0</accession>
<dbReference type="Proteomes" id="UP000656077">
    <property type="component" value="Unassembled WGS sequence"/>
</dbReference>
<sequence>MIYMDRDKRFLENREHGDIFLPLNIYDSRKEGYLSAIDQHWHKETEITLVVEGDVIFKVNKDTYHASKGDVIIISPYNTHSAQIISPKEGFALTIVFDLSMLKSSSQFGISYKYIDPILEGKRDITAFIPSYDKNYIFAEIIKNITDLFVNEKFGYELEINSELLKFLYNMYKKYEEKYNGERLIGDESARGMKKAIDYINDHYNDKITIKELASITNYSESYFMHYFKNITNLSVIEYIIKIRLVKSLDLLAGTELSITDISGEIGFNSVSYFTKLFKKQFKLTPIKYRKNIKIQSK</sequence>
<reference evidence="5" key="1">
    <citation type="submission" date="2019-12" db="EMBL/GenBank/DDBJ databases">
        <title>Microbes associate with the intestines of laboratory mice.</title>
        <authorList>
            <person name="Navarre W."/>
            <person name="Wong E."/>
        </authorList>
    </citation>
    <scope>NUCLEOTIDE SEQUENCE</scope>
    <source>
        <strain evidence="5">NM79_F5</strain>
    </source>
</reference>
<name>A0A964W2P0_9CLOT</name>
<dbReference type="Gene3D" id="2.60.120.10">
    <property type="entry name" value="Jelly Rolls"/>
    <property type="match status" value="1"/>
</dbReference>
<evidence type="ECO:0000259" key="4">
    <source>
        <dbReference type="PROSITE" id="PS01124"/>
    </source>
</evidence>
<dbReference type="SUPFAM" id="SSF46689">
    <property type="entry name" value="Homeodomain-like"/>
    <property type="match status" value="2"/>
</dbReference>
<dbReference type="PROSITE" id="PS01124">
    <property type="entry name" value="HTH_ARAC_FAMILY_2"/>
    <property type="match status" value="1"/>
</dbReference>
<protein>
    <submittedName>
        <fullName evidence="5">AraC family transcriptional regulator</fullName>
    </submittedName>
</protein>
<keyword evidence="2" id="KW-0238">DNA-binding</keyword>
<dbReference type="EMBL" id="WSRQ01000016">
    <property type="protein sequence ID" value="MVX64328.1"/>
    <property type="molecule type" value="Genomic_DNA"/>
</dbReference>
<dbReference type="SMART" id="SM00342">
    <property type="entry name" value="HTH_ARAC"/>
    <property type="match status" value="1"/>
</dbReference>
<dbReference type="InterPro" id="IPR014710">
    <property type="entry name" value="RmlC-like_jellyroll"/>
</dbReference>
<dbReference type="AlphaFoldDB" id="A0A964W2P0"/>
<feature type="domain" description="HTH araC/xylS-type" evidence="4">
    <location>
        <begin position="194"/>
        <end position="292"/>
    </location>
</feature>
<dbReference type="GO" id="GO:0043565">
    <property type="term" value="F:sequence-specific DNA binding"/>
    <property type="evidence" value="ECO:0007669"/>
    <property type="project" value="InterPro"/>
</dbReference>
<evidence type="ECO:0000313" key="5">
    <source>
        <dbReference type="EMBL" id="MVX64328.1"/>
    </source>
</evidence>
<dbReference type="PANTHER" id="PTHR43280:SF34">
    <property type="entry name" value="ARAC-FAMILY TRANSCRIPTIONAL REGULATOR"/>
    <property type="match status" value="1"/>
</dbReference>
<dbReference type="CDD" id="cd02208">
    <property type="entry name" value="cupin_RmlC-like"/>
    <property type="match status" value="1"/>
</dbReference>
<dbReference type="InterPro" id="IPR009057">
    <property type="entry name" value="Homeodomain-like_sf"/>
</dbReference>
<dbReference type="PANTHER" id="PTHR43280">
    <property type="entry name" value="ARAC-FAMILY TRANSCRIPTIONAL REGULATOR"/>
    <property type="match status" value="1"/>
</dbReference>
<keyword evidence="3" id="KW-0804">Transcription</keyword>
<dbReference type="Pfam" id="PF02311">
    <property type="entry name" value="AraC_binding"/>
    <property type="match status" value="1"/>
</dbReference>
<dbReference type="InterPro" id="IPR011051">
    <property type="entry name" value="RmlC_Cupin_sf"/>
</dbReference>
<proteinExistence type="predicted"/>
<dbReference type="Gene3D" id="1.10.10.60">
    <property type="entry name" value="Homeodomain-like"/>
    <property type="match status" value="2"/>
</dbReference>
<gene>
    <name evidence="5" type="ORF">GKZ28_11565</name>
</gene>
<organism evidence="5 6">
    <name type="scientific">Clostridium chromiireducens</name>
    <dbReference type="NCBI Taxonomy" id="225345"/>
    <lineage>
        <taxon>Bacteria</taxon>
        <taxon>Bacillati</taxon>
        <taxon>Bacillota</taxon>
        <taxon>Clostridia</taxon>
        <taxon>Eubacteriales</taxon>
        <taxon>Clostridiaceae</taxon>
        <taxon>Clostridium</taxon>
    </lineage>
</organism>
<dbReference type="InterPro" id="IPR018060">
    <property type="entry name" value="HTH_AraC"/>
</dbReference>